<organism evidence="2 3">
    <name type="scientific">Clostridium homopropionicum DSM 5847</name>
    <dbReference type="NCBI Taxonomy" id="1121318"/>
    <lineage>
        <taxon>Bacteria</taxon>
        <taxon>Bacillati</taxon>
        <taxon>Bacillota</taxon>
        <taxon>Clostridia</taxon>
        <taxon>Eubacteriales</taxon>
        <taxon>Clostridiaceae</taxon>
        <taxon>Clostridium</taxon>
    </lineage>
</organism>
<dbReference type="RefSeq" id="WP_052222719.1">
    <property type="nucleotide sequence ID" value="NZ_LHUR01000042.1"/>
</dbReference>
<evidence type="ECO:0000313" key="3">
    <source>
        <dbReference type="Proteomes" id="UP000037043"/>
    </source>
</evidence>
<dbReference type="Proteomes" id="UP000037043">
    <property type="component" value="Unassembled WGS sequence"/>
</dbReference>
<evidence type="ECO:0008006" key="4">
    <source>
        <dbReference type="Google" id="ProtNLM"/>
    </source>
</evidence>
<dbReference type="PATRIC" id="fig|1121318.3.peg.3267"/>
<keyword evidence="1" id="KW-0472">Membrane</keyword>
<feature type="transmembrane region" description="Helical" evidence="1">
    <location>
        <begin position="17"/>
        <end position="35"/>
    </location>
</feature>
<comment type="caution">
    <text evidence="2">The sequence shown here is derived from an EMBL/GenBank/DDBJ whole genome shotgun (WGS) entry which is preliminary data.</text>
</comment>
<evidence type="ECO:0000313" key="2">
    <source>
        <dbReference type="EMBL" id="KOA18370.1"/>
    </source>
</evidence>
<evidence type="ECO:0000256" key="1">
    <source>
        <dbReference type="SAM" id="Phobius"/>
    </source>
</evidence>
<reference evidence="3" key="1">
    <citation type="submission" date="2015-08" db="EMBL/GenBank/DDBJ databases">
        <title>Genome sequence of the strict anaerobe Clostridium homopropionicum LuHBu1 (DSM 5847T).</title>
        <authorList>
            <person name="Poehlein A."/>
            <person name="Beck M."/>
            <person name="Schiel-Bengelsdorf B."/>
            <person name="Bengelsdorf F.R."/>
            <person name="Daniel R."/>
            <person name="Duerre P."/>
        </authorList>
    </citation>
    <scope>NUCLEOTIDE SEQUENCE [LARGE SCALE GENOMIC DNA]</scope>
    <source>
        <strain evidence="3">DSM 5847</strain>
    </source>
</reference>
<name>A0A0L6Z5X5_9CLOT</name>
<keyword evidence="3" id="KW-1185">Reference proteome</keyword>
<keyword evidence="1" id="KW-1133">Transmembrane helix</keyword>
<dbReference type="STRING" id="36844.SAMN04488501_101208"/>
<dbReference type="EMBL" id="LHUR01000042">
    <property type="protein sequence ID" value="KOA18370.1"/>
    <property type="molecule type" value="Genomic_DNA"/>
</dbReference>
<feature type="transmembrane region" description="Helical" evidence="1">
    <location>
        <begin position="41"/>
        <end position="61"/>
    </location>
</feature>
<keyword evidence="1" id="KW-0812">Transmembrane</keyword>
<sequence>MNINKAIRKQKRSFKRFRLSMCFIFFMLPVILYFTKTFSTFFLAYLAVIEILIIAAIIISLDKDTLKFEYNNKLIIQNGIFRDRFIILPDKVEVVHTLNNGKDLEIIIILKSRVRNKRIKKIDSKFLKKHIWAEKYYKNLMTLKENREYFYLIVNKGGYLKYSLLDLIYRYCVSSYFTEDAIKSIKEYRN</sequence>
<dbReference type="AlphaFoldDB" id="A0A0L6Z5X5"/>
<proteinExistence type="predicted"/>
<accession>A0A0L6Z5X5</accession>
<protein>
    <recommendedName>
        <fullName evidence="4">Transmembrane protein</fullName>
    </recommendedName>
</protein>
<gene>
    <name evidence="2" type="ORF">CLHOM_32720</name>
</gene>